<reference evidence="3" key="1">
    <citation type="journal article" date="2019" name="Int. J. Syst. Evol. Microbiol.">
        <title>The Global Catalogue of Microorganisms (GCM) 10K type strain sequencing project: providing services to taxonomists for standard genome sequencing and annotation.</title>
        <authorList>
            <consortium name="The Broad Institute Genomics Platform"/>
            <consortium name="The Broad Institute Genome Sequencing Center for Infectious Disease"/>
            <person name="Wu L."/>
            <person name="Ma J."/>
        </authorList>
    </citation>
    <scope>NUCLEOTIDE SEQUENCE [LARGE SCALE GENOMIC DNA]</scope>
    <source>
        <strain evidence="3">CGMCC 4.1648</strain>
    </source>
</reference>
<evidence type="ECO:0000256" key="1">
    <source>
        <dbReference type="SAM" id="MobiDB-lite"/>
    </source>
</evidence>
<gene>
    <name evidence="2" type="ORF">ACFPM3_16255</name>
</gene>
<dbReference type="InterPro" id="IPR047778">
    <property type="entry name" value="STM4014-like"/>
</dbReference>
<feature type="region of interest" description="Disordered" evidence="1">
    <location>
        <begin position="362"/>
        <end position="404"/>
    </location>
</feature>
<keyword evidence="3" id="KW-1185">Reference proteome</keyword>
<proteinExistence type="predicted"/>
<name>A0ABV9XG30_9ACTN</name>
<evidence type="ECO:0000313" key="2">
    <source>
        <dbReference type="EMBL" id="MFC5023693.1"/>
    </source>
</evidence>
<dbReference type="Gene3D" id="3.30.470.20">
    <property type="entry name" value="ATP-grasp fold, B domain"/>
    <property type="match status" value="1"/>
</dbReference>
<dbReference type="InterPro" id="IPR013815">
    <property type="entry name" value="ATP_grasp_subdomain_1"/>
</dbReference>
<protein>
    <submittedName>
        <fullName evidence="2">STM4014 family protein</fullName>
    </submittedName>
</protein>
<dbReference type="Proteomes" id="UP001595829">
    <property type="component" value="Unassembled WGS sequence"/>
</dbReference>
<accession>A0ABV9XG30</accession>
<dbReference type="NCBIfam" id="NF038074">
    <property type="entry name" value="fam_STM4014"/>
    <property type="match status" value="1"/>
</dbReference>
<dbReference type="SUPFAM" id="SSF56059">
    <property type="entry name" value="Glutathione synthetase ATP-binding domain-like"/>
    <property type="match status" value="1"/>
</dbReference>
<feature type="compositionally biased region" description="Basic residues" evidence="1">
    <location>
        <begin position="392"/>
        <end position="404"/>
    </location>
</feature>
<dbReference type="RefSeq" id="WP_345687836.1">
    <property type="nucleotide sequence ID" value="NZ_BAABIT010000001.1"/>
</dbReference>
<dbReference type="Gene3D" id="3.30.1490.20">
    <property type="entry name" value="ATP-grasp fold, A domain"/>
    <property type="match status" value="1"/>
</dbReference>
<evidence type="ECO:0000313" key="3">
    <source>
        <dbReference type="Proteomes" id="UP001595829"/>
    </source>
</evidence>
<comment type="caution">
    <text evidence="2">The sequence shown here is derived from an EMBL/GenBank/DDBJ whole genome shotgun (WGS) entry which is preliminary data.</text>
</comment>
<organism evidence="2 3">
    <name type="scientific">Streptomyces coeruleoprunus</name>
    <dbReference type="NCBI Taxonomy" id="285563"/>
    <lineage>
        <taxon>Bacteria</taxon>
        <taxon>Bacillati</taxon>
        <taxon>Actinomycetota</taxon>
        <taxon>Actinomycetes</taxon>
        <taxon>Kitasatosporales</taxon>
        <taxon>Streptomycetaceae</taxon>
        <taxon>Streptomyces</taxon>
    </lineage>
</organism>
<dbReference type="EMBL" id="JBHSJD010000011">
    <property type="protein sequence ID" value="MFC5023693.1"/>
    <property type="molecule type" value="Genomic_DNA"/>
</dbReference>
<sequence length="404" mass="43173">MTDRTPRRAPRFAVVGNPENRRVALFSRAVRDAGLPAPRVVPWTAVLRDGGAAFAPDEVVRLDSPGENDAVDRALRDVDDPTRVEGGARWYARFTAAVGTLTGGVRLDDPGELAVLFDKRRCHEALSRAGVPVPESPTSGDRTPVRGWDDVRALLDRHAMPRAFVKPAHGSSASGVLAVETAGRGRIRATTSVEAVDGRLYNSLRVRRITSEHEVAALVDALAPDGLHVERWWPKASQGGRVTDLRVVVVAGRATHAVVRTSRSPMTNLHLGGRRGDLAAVVGAAGPHWAEALQICERAADRFPGTLCVGVDLLPAIGWRRFAVGEVNAFGDLLPGLTGLPGGGAEGRDTYAAQVAAVLQNRLPVRRPATNQPAPDRPAPDRPAGTATNHPARNHRARNHRAST</sequence>